<dbReference type="InterPro" id="IPR036866">
    <property type="entry name" value="RibonucZ/Hydroxyglut_hydro"/>
</dbReference>
<dbReference type="PANTHER" id="PTHR42951:SF15">
    <property type="entry name" value="METALLO-BETA-LACTAMASE SUPERFAMILY PROTEIN"/>
    <property type="match status" value="1"/>
</dbReference>
<dbReference type="SMART" id="SM00849">
    <property type="entry name" value="Lactamase_B"/>
    <property type="match status" value="1"/>
</dbReference>
<feature type="domain" description="Metallo-beta-lactamase" evidence="4">
    <location>
        <begin position="22"/>
        <end position="228"/>
    </location>
</feature>
<dbReference type="Pfam" id="PF00753">
    <property type="entry name" value="Lactamase_B"/>
    <property type="match status" value="1"/>
</dbReference>
<dbReference type="PANTHER" id="PTHR42951">
    <property type="entry name" value="METALLO-BETA-LACTAMASE DOMAIN-CONTAINING"/>
    <property type="match status" value="1"/>
</dbReference>
<dbReference type="RefSeq" id="WP_126143779.1">
    <property type="nucleotide sequence ID" value="NZ_RXHU01000078.1"/>
</dbReference>
<evidence type="ECO:0000313" key="6">
    <source>
        <dbReference type="Proteomes" id="UP000276128"/>
    </source>
</evidence>
<gene>
    <name evidence="5" type="ORF">EJQ19_24000</name>
</gene>
<comment type="function">
    <text evidence="2">Counteracts the endogenous Pycsar antiviral defense system. Phosphodiesterase that enables metal-dependent hydrolysis of host cyclic nucleotide Pycsar defense signals such as cCMP and cUMP.</text>
</comment>
<organism evidence="5 6">
    <name type="scientific">Paenibacillus whitsoniae</name>
    <dbReference type="NCBI Taxonomy" id="2496558"/>
    <lineage>
        <taxon>Bacteria</taxon>
        <taxon>Bacillati</taxon>
        <taxon>Bacillota</taxon>
        <taxon>Bacilli</taxon>
        <taxon>Bacillales</taxon>
        <taxon>Paenibacillaceae</taxon>
        <taxon>Paenibacillus</taxon>
    </lineage>
</organism>
<evidence type="ECO:0000313" key="5">
    <source>
        <dbReference type="EMBL" id="RTE05797.1"/>
    </source>
</evidence>
<reference evidence="5 6" key="1">
    <citation type="submission" date="2018-12" db="EMBL/GenBank/DDBJ databases">
        <title>Bacillus ochoae sp. nov., Paenibacillus whitsoniae sp. nov., Paenibacillus spiritus sp. nov. Isolated from the Mars Exploration Rover during spacecraft assembly.</title>
        <authorList>
            <person name="Seuylemezian A."/>
            <person name="Vaishampayan P."/>
        </authorList>
    </citation>
    <scope>NUCLEOTIDE SEQUENCE [LARGE SCALE GENOMIC DNA]</scope>
    <source>
        <strain evidence="5 6">MER 54</strain>
    </source>
</reference>
<keyword evidence="6" id="KW-1185">Reference proteome</keyword>
<dbReference type="AlphaFoldDB" id="A0A3S0BS49"/>
<comment type="caution">
    <text evidence="5">The sequence shown here is derived from an EMBL/GenBank/DDBJ whole genome shotgun (WGS) entry which is preliminary data.</text>
</comment>
<dbReference type="EMBL" id="RXHU01000078">
    <property type="protein sequence ID" value="RTE05797.1"/>
    <property type="molecule type" value="Genomic_DNA"/>
</dbReference>
<dbReference type="Gene3D" id="3.60.15.10">
    <property type="entry name" value="Ribonuclease Z/Hydroxyacylglutathione hydrolase-like"/>
    <property type="match status" value="1"/>
</dbReference>
<name>A0A3S0BS49_9BACL</name>
<dbReference type="InterPro" id="IPR050855">
    <property type="entry name" value="NDM-1-like"/>
</dbReference>
<evidence type="ECO:0000256" key="3">
    <source>
        <dbReference type="ARBA" id="ARBA00048505"/>
    </source>
</evidence>
<keyword evidence="5" id="KW-0378">Hydrolase</keyword>
<sequence>MQVSDGLYCLPLSVPALGQINVIHPAVVVHQGQATLVDTGYPGNVPLIQQALEQQGLTLNDVTAIILTHQDIDHIGSLPALLEAIPHPVAVLATEGEKPYIQGEKRLIKVTPESVERAMANLPASVTEEQRQAFRNRLENPPKAPVTALLEDGQVIGALTVILTPGHTPGHMSLYHAASKTLLAADAMVVAENQLQGPIPAYCYDYPLARQSLNKFTGLDVNKVICYHGGEFADNVNQRIAELAAEAGNHA</sequence>
<evidence type="ECO:0000256" key="1">
    <source>
        <dbReference type="ARBA" id="ARBA00034221"/>
    </source>
</evidence>
<evidence type="ECO:0000259" key="4">
    <source>
        <dbReference type="SMART" id="SM00849"/>
    </source>
</evidence>
<dbReference type="InterPro" id="IPR001279">
    <property type="entry name" value="Metallo-B-lactamas"/>
</dbReference>
<dbReference type="Proteomes" id="UP000276128">
    <property type="component" value="Unassembled WGS sequence"/>
</dbReference>
<protein>
    <submittedName>
        <fullName evidence="5">MBL fold metallo-hydrolase</fullName>
    </submittedName>
</protein>
<dbReference type="CDD" id="cd07721">
    <property type="entry name" value="yflN-like_MBL-fold"/>
    <property type="match status" value="1"/>
</dbReference>
<dbReference type="OrthoDB" id="9802248at2"/>
<comment type="catalytic activity">
    <reaction evidence="3">
        <text>3',5'-cyclic UMP + H2O = UMP + H(+)</text>
        <dbReference type="Rhea" id="RHEA:70575"/>
        <dbReference type="ChEBI" id="CHEBI:15377"/>
        <dbReference type="ChEBI" id="CHEBI:15378"/>
        <dbReference type="ChEBI" id="CHEBI:57865"/>
        <dbReference type="ChEBI" id="CHEBI:184387"/>
    </reaction>
    <physiologicalReaction direction="left-to-right" evidence="3">
        <dbReference type="Rhea" id="RHEA:70576"/>
    </physiologicalReaction>
</comment>
<accession>A0A3S0BS49</accession>
<proteinExistence type="predicted"/>
<comment type="catalytic activity">
    <reaction evidence="1">
        <text>3',5'-cyclic CMP + H2O = CMP + H(+)</text>
        <dbReference type="Rhea" id="RHEA:72675"/>
        <dbReference type="ChEBI" id="CHEBI:15377"/>
        <dbReference type="ChEBI" id="CHEBI:15378"/>
        <dbReference type="ChEBI" id="CHEBI:58003"/>
        <dbReference type="ChEBI" id="CHEBI:60377"/>
    </reaction>
    <physiologicalReaction direction="left-to-right" evidence="1">
        <dbReference type="Rhea" id="RHEA:72676"/>
    </physiologicalReaction>
</comment>
<dbReference type="GO" id="GO:0016787">
    <property type="term" value="F:hydrolase activity"/>
    <property type="evidence" value="ECO:0007669"/>
    <property type="project" value="UniProtKB-KW"/>
</dbReference>
<dbReference type="SUPFAM" id="SSF56281">
    <property type="entry name" value="Metallo-hydrolase/oxidoreductase"/>
    <property type="match status" value="1"/>
</dbReference>
<evidence type="ECO:0000256" key="2">
    <source>
        <dbReference type="ARBA" id="ARBA00034301"/>
    </source>
</evidence>